<reference evidence="3" key="1">
    <citation type="submission" date="2012-02" db="EMBL/GenBank/DDBJ databases">
        <title>The complete genome of Echinicola vietnamensis DSM 17526.</title>
        <authorList>
            <person name="Lucas S."/>
            <person name="Copeland A."/>
            <person name="Lapidus A."/>
            <person name="Glavina del Rio T."/>
            <person name="Dalin E."/>
            <person name="Tice H."/>
            <person name="Bruce D."/>
            <person name="Goodwin L."/>
            <person name="Pitluck S."/>
            <person name="Peters L."/>
            <person name="Ovchinnikova G."/>
            <person name="Teshima H."/>
            <person name="Kyrpides N."/>
            <person name="Mavromatis K."/>
            <person name="Ivanova N."/>
            <person name="Brettin T."/>
            <person name="Detter J.C."/>
            <person name="Han C."/>
            <person name="Larimer F."/>
            <person name="Land M."/>
            <person name="Hauser L."/>
            <person name="Markowitz V."/>
            <person name="Cheng J.-F."/>
            <person name="Hugenholtz P."/>
            <person name="Woyke T."/>
            <person name="Wu D."/>
            <person name="Brambilla E."/>
            <person name="Klenk H.-P."/>
            <person name="Eisen J.A."/>
        </authorList>
    </citation>
    <scope>NUCLEOTIDE SEQUENCE [LARGE SCALE GENOMIC DNA]</scope>
    <source>
        <strain evidence="3">DSM 17526 / LMG 23754 / KMM 6221</strain>
    </source>
</reference>
<keyword evidence="3" id="KW-1185">Reference proteome</keyword>
<dbReference type="HOGENOM" id="CLU_107963_1_1_10"/>
<accession>L0G4Z1</accession>
<protein>
    <recommendedName>
        <fullName evidence="4">DUF2911 domain-containing protein</fullName>
    </recommendedName>
</protein>
<dbReference type="eggNOG" id="COG0457">
    <property type="taxonomic scope" value="Bacteria"/>
</dbReference>
<dbReference type="InterPro" id="IPR021314">
    <property type="entry name" value="DUF2911"/>
</dbReference>
<proteinExistence type="predicted"/>
<dbReference type="Pfam" id="PF11138">
    <property type="entry name" value="DUF2911"/>
    <property type="match status" value="1"/>
</dbReference>
<evidence type="ECO:0000313" key="3">
    <source>
        <dbReference type="Proteomes" id="UP000010796"/>
    </source>
</evidence>
<dbReference type="RefSeq" id="WP_015268125.1">
    <property type="nucleotide sequence ID" value="NC_019904.1"/>
</dbReference>
<evidence type="ECO:0000313" key="2">
    <source>
        <dbReference type="EMBL" id="AGA80602.1"/>
    </source>
</evidence>
<name>L0G4Z1_ECHVK</name>
<gene>
    <name evidence="2" type="ordered locus">Echvi_4418</name>
</gene>
<dbReference type="STRING" id="926556.Echvi_4418"/>
<dbReference type="Proteomes" id="UP000010796">
    <property type="component" value="Chromosome"/>
</dbReference>
<dbReference type="KEGG" id="evi:Echvi_4418"/>
<feature type="region of interest" description="Disordered" evidence="1">
    <location>
        <begin position="22"/>
        <end position="60"/>
    </location>
</feature>
<dbReference type="EMBL" id="CP003346">
    <property type="protein sequence ID" value="AGA80602.1"/>
    <property type="molecule type" value="Genomic_DNA"/>
</dbReference>
<evidence type="ECO:0008006" key="4">
    <source>
        <dbReference type="Google" id="ProtNLM"/>
    </source>
</evidence>
<evidence type="ECO:0000256" key="1">
    <source>
        <dbReference type="SAM" id="MobiDB-lite"/>
    </source>
</evidence>
<dbReference type="AlphaFoldDB" id="L0G4Z1"/>
<dbReference type="PROSITE" id="PS51257">
    <property type="entry name" value="PROKAR_LIPOPROTEIN"/>
    <property type="match status" value="1"/>
</dbReference>
<organism evidence="2 3">
    <name type="scientific">Echinicola vietnamensis (strain DSM 17526 / LMG 23754 / KMM 6221)</name>
    <dbReference type="NCBI Taxonomy" id="926556"/>
    <lineage>
        <taxon>Bacteria</taxon>
        <taxon>Pseudomonadati</taxon>
        <taxon>Bacteroidota</taxon>
        <taxon>Cytophagia</taxon>
        <taxon>Cytophagales</taxon>
        <taxon>Cyclobacteriaceae</taxon>
        <taxon>Echinicola</taxon>
    </lineage>
</organism>
<dbReference type="PATRIC" id="fig|926556.3.peg.4665"/>
<feature type="compositionally biased region" description="Basic and acidic residues" evidence="1">
    <location>
        <begin position="26"/>
        <end position="49"/>
    </location>
</feature>
<sequence length="192" mass="21552">MKKFDNLLFVGCVLMASLLSSCGGSGDKEKETAKEEEAQAMEMKEEERASPLQNTSGKIGGKTVSVQYGAPSVNGRQIWGNLESYGEVWRTGANEATFVEFSGDVTVEGEPLPAGKYSLFTVPMEEGDWTVIFNSEWNLEHGHYQYKEENDVLRVKVTPEWMEENQEQLKISVEDPGLVVRWEKLRLPIAIQ</sequence>
<dbReference type="OrthoDB" id="978542at2"/>